<sequence length="180" mass="20242">MLDWIKKGGKQTCSKDDWLNGWWKREVIKSQTPESGLIQQLHPSKHSSIGCKPKLPTSKSAVVQPTEKPIMQPVKTSISSSLGSIMTSPAKKLDYPAKTSIKERATNLLARGCMPLFSTARREWDQEESVQLLLSLNWPPVGWKEMVADCKFLAWEFASMTIENSKCSDSINCQQSRRSS</sequence>
<comment type="caution">
    <text evidence="1">The sequence shown here is derived from an EMBL/GenBank/DDBJ whole genome shotgun (WGS) entry which is preliminary data.</text>
</comment>
<reference evidence="1 2" key="1">
    <citation type="submission" date="2022-12" db="EMBL/GenBank/DDBJ databases">
        <title>Chromosome-level genome of Tegillarca granosa.</title>
        <authorList>
            <person name="Kim J."/>
        </authorList>
    </citation>
    <scope>NUCLEOTIDE SEQUENCE [LARGE SCALE GENOMIC DNA]</scope>
    <source>
        <strain evidence="1">Teg-2019</strain>
        <tissue evidence="1">Adductor muscle</tissue>
    </source>
</reference>
<name>A0ABQ9FWV4_TEGGR</name>
<dbReference type="EMBL" id="JARBDR010000018">
    <property type="protein sequence ID" value="KAJ8321724.1"/>
    <property type="molecule type" value="Genomic_DNA"/>
</dbReference>
<keyword evidence="2" id="KW-1185">Reference proteome</keyword>
<accession>A0ABQ9FWV4</accession>
<proteinExistence type="predicted"/>
<organism evidence="1 2">
    <name type="scientific">Tegillarca granosa</name>
    <name type="common">Malaysian cockle</name>
    <name type="synonym">Anadara granosa</name>
    <dbReference type="NCBI Taxonomy" id="220873"/>
    <lineage>
        <taxon>Eukaryota</taxon>
        <taxon>Metazoa</taxon>
        <taxon>Spiralia</taxon>
        <taxon>Lophotrochozoa</taxon>
        <taxon>Mollusca</taxon>
        <taxon>Bivalvia</taxon>
        <taxon>Autobranchia</taxon>
        <taxon>Pteriomorphia</taxon>
        <taxon>Arcoida</taxon>
        <taxon>Arcoidea</taxon>
        <taxon>Arcidae</taxon>
        <taxon>Tegillarca</taxon>
    </lineage>
</organism>
<dbReference type="Proteomes" id="UP001217089">
    <property type="component" value="Unassembled WGS sequence"/>
</dbReference>
<evidence type="ECO:0000313" key="2">
    <source>
        <dbReference type="Proteomes" id="UP001217089"/>
    </source>
</evidence>
<evidence type="ECO:0000313" key="1">
    <source>
        <dbReference type="EMBL" id="KAJ8321724.1"/>
    </source>
</evidence>
<gene>
    <name evidence="1" type="ORF">KUTeg_000195</name>
</gene>
<protein>
    <submittedName>
        <fullName evidence="1">Uncharacterized protein</fullName>
    </submittedName>
</protein>